<dbReference type="Gene3D" id="3.10.180.10">
    <property type="entry name" value="2,3-Dihydroxybiphenyl 1,2-Dioxygenase, domain 1"/>
    <property type="match status" value="2"/>
</dbReference>
<dbReference type="InterPro" id="IPR053863">
    <property type="entry name" value="Glyoxy/Ble-like_N"/>
</dbReference>
<evidence type="ECO:0000259" key="1">
    <source>
        <dbReference type="PROSITE" id="PS51819"/>
    </source>
</evidence>
<dbReference type="PANTHER" id="PTHR33993:SF10">
    <property type="entry name" value="CONSERVED PROTEIN"/>
    <property type="match status" value="1"/>
</dbReference>
<keyword evidence="3" id="KW-1185">Reference proteome</keyword>
<dbReference type="InterPro" id="IPR037523">
    <property type="entry name" value="VOC_core"/>
</dbReference>
<dbReference type="InterPro" id="IPR041581">
    <property type="entry name" value="Glyoxalase_6"/>
</dbReference>
<dbReference type="Pfam" id="PF18029">
    <property type="entry name" value="Glyoxalase_6"/>
    <property type="match status" value="1"/>
</dbReference>
<name>A0ABV5RFJ2_9ACTN</name>
<sequence length="283" mass="29920">MTGSKPRTVSAPAALTGSAAPCWVNLMTRDLESAQGFYSAVLGWTFRAGKLGQEFSVARRDDVPVAGIAAVATAYQVAVAWTPYFAVPDADVTASRIRERSGTVAVGPLALGKGRGALAADRDGAVFGFWERTEPATSPPAPDNYSHAWLRLRTRSAFEAAIFYGEVLDWATGRPGCCEVSYAKDEVIVECGGRQLARISSGAVEAAPDPLIRPHWQVHFPVDDVAAAVSTAREHGGSVVEERSTTEGSEATLLDPDGGLFTVTDVRNPAAEIVEVTEVAEDA</sequence>
<dbReference type="InterPro" id="IPR052164">
    <property type="entry name" value="Anthracycline_SecMetBiosynth"/>
</dbReference>
<protein>
    <submittedName>
        <fullName evidence="2">VOC family protein</fullName>
    </submittedName>
</protein>
<feature type="domain" description="VOC" evidence="1">
    <location>
        <begin position="20"/>
        <end position="132"/>
    </location>
</feature>
<proteinExistence type="predicted"/>
<dbReference type="PROSITE" id="PS51819">
    <property type="entry name" value="VOC"/>
    <property type="match status" value="1"/>
</dbReference>
<comment type="caution">
    <text evidence="2">The sequence shown here is derived from an EMBL/GenBank/DDBJ whole genome shotgun (WGS) entry which is preliminary data.</text>
</comment>
<dbReference type="InterPro" id="IPR029068">
    <property type="entry name" value="Glyas_Bleomycin-R_OHBP_Dase"/>
</dbReference>
<organism evidence="2 3">
    <name type="scientific">Streptomyces yanii</name>
    <dbReference type="NCBI Taxonomy" id="78510"/>
    <lineage>
        <taxon>Bacteria</taxon>
        <taxon>Bacillati</taxon>
        <taxon>Actinomycetota</taxon>
        <taxon>Actinomycetes</taxon>
        <taxon>Kitasatosporales</taxon>
        <taxon>Streptomycetaceae</taxon>
        <taxon>Streptomyces</taxon>
    </lineage>
</organism>
<dbReference type="Pfam" id="PF22677">
    <property type="entry name" value="Ble-like_N"/>
    <property type="match status" value="1"/>
</dbReference>
<dbReference type="CDD" id="cd07247">
    <property type="entry name" value="SgaA_N_like"/>
    <property type="match status" value="1"/>
</dbReference>
<dbReference type="PANTHER" id="PTHR33993">
    <property type="entry name" value="GLYOXALASE-RELATED"/>
    <property type="match status" value="1"/>
</dbReference>
<dbReference type="EMBL" id="JBHMCG010000137">
    <property type="protein sequence ID" value="MFB9576645.1"/>
    <property type="molecule type" value="Genomic_DNA"/>
</dbReference>
<dbReference type="SUPFAM" id="SSF54593">
    <property type="entry name" value="Glyoxalase/Bleomycin resistance protein/Dihydroxybiphenyl dioxygenase"/>
    <property type="match status" value="2"/>
</dbReference>
<dbReference type="Proteomes" id="UP001589710">
    <property type="component" value="Unassembled WGS sequence"/>
</dbReference>
<evidence type="ECO:0000313" key="3">
    <source>
        <dbReference type="Proteomes" id="UP001589710"/>
    </source>
</evidence>
<gene>
    <name evidence="2" type="ORF">ACFFTL_31260</name>
</gene>
<reference evidence="2 3" key="1">
    <citation type="submission" date="2024-09" db="EMBL/GenBank/DDBJ databases">
        <authorList>
            <person name="Sun Q."/>
            <person name="Mori K."/>
        </authorList>
    </citation>
    <scope>NUCLEOTIDE SEQUENCE [LARGE SCALE GENOMIC DNA]</scope>
    <source>
        <strain evidence="2 3">JCM 3331</strain>
    </source>
</reference>
<evidence type="ECO:0000313" key="2">
    <source>
        <dbReference type="EMBL" id="MFB9576645.1"/>
    </source>
</evidence>
<dbReference type="RefSeq" id="WP_345513809.1">
    <property type="nucleotide sequence ID" value="NZ_BAAAXD010000025.1"/>
</dbReference>
<accession>A0ABV5RFJ2</accession>